<protein>
    <submittedName>
        <fullName evidence="2">Uncharacterized protein</fullName>
    </submittedName>
</protein>
<dbReference type="STRING" id="743722.Sph21_5108"/>
<reference evidence="2" key="1">
    <citation type="submission" date="2011-03" db="EMBL/GenBank/DDBJ databases">
        <title>Complete sequence of Sphingobacterium sp. 21.</title>
        <authorList>
            <consortium name="US DOE Joint Genome Institute"/>
            <person name="Lucas S."/>
            <person name="Copeland A."/>
            <person name="Lapidus A."/>
            <person name="Cheng J.-F."/>
            <person name="Goodwin L."/>
            <person name="Pitluck S."/>
            <person name="Davenport K."/>
            <person name="Detter J.C."/>
            <person name="Han C."/>
            <person name="Tapia R."/>
            <person name="Land M."/>
            <person name="Hauser L."/>
            <person name="Kyrpides N."/>
            <person name="Ivanova N."/>
            <person name="Ovchinnikova G."/>
            <person name="Pagani I."/>
            <person name="Siebers A.K."/>
            <person name="Allgaier M."/>
            <person name="Thelen M.P."/>
            <person name="Hugenholtz P."/>
            <person name="Woyke T."/>
        </authorList>
    </citation>
    <scope>NUCLEOTIDE SEQUENCE</scope>
    <source>
        <strain evidence="2">21</strain>
    </source>
</reference>
<feature type="transmembrane region" description="Helical" evidence="1">
    <location>
        <begin position="24"/>
        <end position="48"/>
    </location>
</feature>
<dbReference type="KEGG" id="shg:Sph21_5108"/>
<organism evidence="2">
    <name type="scientific">Sphingobacterium sp. (strain 21)</name>
    <dbReference type="NCBI Taxonomy" id="743722"/>
    <lineage>
        <taxon>Bacteria</taxon>
        <taxon>Pseudomonadati</taxon>
        <taxon>Bacteroidota</taxon>
        <taxon>Sphingobacteriia</taxon>
        <taxon>Sphingobacteriales</taxon>
        <taxon>Sphingobacteriaceae</taxon>
        <taxon>Sphingobacterium</taxon>
    </lineage>
</organism>
<keyword evidence="1" id="KW-0812">Transmembrane</keyword>
<accession>F4CCH8</accession>
<keyword evidence="1" id="KW-1133">Transmembrane helix</keyword>
<dbReference type="HOGENOM" id="CLU_2702938_0_0_10"/>
<proteinExistence type="predicted"/>
<evidence type="ECO:0000256" key="1">
    <source>
        <dbReference type="SAM" id="Phobius"/>
    </source>
</evidence>
<name>F4CCH8_SPHS2</name>
<evidence type="ECO:0000313" key="2">
    <source>
        <dbReference type="EMBL" id="ADZ81597.1"/>
    </source>
</evidence>
<dbReference type="EMBL" id="CP002584">
    <property type="protein sequence ID" value="ADZ81597.1"/>
    <property type="molecule type" value="Genomic_DNA"/>
</dbReference>
<sequence length="73" mass="8282">MFCILFRLIECDNNGAEMQNVNKILFFCVDVATCTTLITCYEIIIILFKSTVLSINPVPACNRQAFMVIETNL</sequence>
<gene>
    <name evidence="2" type="ordered locus">Sph21_5108</name>
</gene>
<keyword evidence="1" id="KW-0472">Membrane</keyword>
<dbReference type="AlphaFoldDB" id="F4CCH8"/>